<keyword evidence="2" id="KW-1185">Reference proteome</keyword>
<keyword evidence="1" id="KW-0328">Glycosyltransferase</keyword>
<dbReference type="Proteomes" id="UP000827976">
    <property type="component" value="Chromosome 14"/>
</dbReference>
<organism evidence="1 2">
    <name type="scientific">Dioscorea alata</name>
    <name type="common">Purple yam</name>
    <dbReference type="NCBI Taxonomy" id="55571"/>
    <lineage>
        <taxon>Eukaryota</taxon>
        <taxon>Viridiplantae</taxon>
        <taxon>Streptophyta</taxon>
        <taxon>Embryophyta</taxon>
        <taxon>Tracheophyta</taxon>
        <taxon>Spermatophyta</taxon>
        <taxon>Magnoliopsida</taxon>
        <taxon>Liliopsida</taxon>
        <taxon>Dioscoreales</taxon>
        <taxon>Dioscoreaceae</taxon>
        <taxon>Dioscorea</taxon>
    </lineage>
</organism>
<name>A0ACB7US14_DIOAL</name>
<evidence type="ECO:0000313" key="2">
    <source>
        <dbReference type="Proteomes" id="UP000827976"/>
    </source>
</evidence>
<keyword evidence="1" id="KW-0808">Transferase</keyword>
<accession>A0ACB7US14</accession>
<proteinExistence type="predicted"/>
<dbReference type="EC" id="2.4.1.128" evidence="1"/>
<dbReference type="EMBL" id="CM037024">
    <property type="protein sequence ID" value="KAH7663504.1"/>
    <property type="molecule type" value="Genomic_DNA"/>
</dbReference>
<gene>
    <name evidence="1" type="ORF">IHE45_14G059300</name>
</gene>
<reference evidence="2" key="1">
    <citation type="journal article" date="2022" name="Nat. Commun.">
        <title>Chromosome evolution and the genetic basis of agronomically important traits in greater yam.</title>
        <authorList>
            <person name="Bredeson J.V."/>
            <person name="Lyons J.B."/>
            <person name="Oniyinde I.O."/>
            <person name="Okereke N.R."/>
            <person name="Kolade O."/>
            <person name="Nnabue I."/>
            <person name="Nwadili C.O."/>
            <person name="Hribova E."/>
            <person name="Parker M."/>
            <person name="Nwogha J."/>
            <person name="Shu S."/>
            <person name="Carlson J."/>
            <person name="Kariba R."/>
            <person name="Muthemba S."/>
            <person name="Knop K."/>
            <person name="Barton G.J."/>
            <person name="Sherwood A.V."/>
            <person name="Lopez-Montes A."/>
            <person name="Asiedu R."/>
            <person name="Jamnadass R."/>
            <person name="Muchugi A."/>
            <person name="Goodstein D."/>
            <person name="Egesi C.N."/>
            <person name="Featherston J."/>
            <person name="Asfaw A."/>
            <person name="Simpson G.G."/>
            <person name="Dolezel J."/>
            <person name="Hendre P.S."/>
            <person name="Van Deynze A."/>
            <person name="Kumar P.L."/>
            <person name="Obidiegwu J.E."/>
            <person name="Bhattacharjee R."/>
            <person name="Rokhsar D.S."/>
        </authorList>
    </citation>
    <scope>NUCLEOTIDE SEQUENCE [LARGE SCALE GENOMIC DNA]</scope>
    <source>
        <strain evidence="2">cv. TDa95/00328</strain>
    </source>
</reference>
<protein>
    <submittedName>
        <fullName evidence="1">UDP-glucuronosyl/UDP-glucosyltransferase protein</fullName>
        <ecNumber evidence="1">2.4.1.128</ecNumber>
    </submittedName>
</protein>
<sequence>MESKTPQNLRVLFFPYMAPGHMIPMLDIAKLLSHFGVQTTFISTFGNAPLVETSINHFNSTNSSNPSIKLVLIQFPSAEAGLPVGCENASYLTSLDMLVNFHKAVAMLRQPFDQLLEQLLPDAIFSDYFLPWTLDSASNFGIPRLVFYGTSTFAVCAMHKVDHYDPHSRPEESFIVPDLPHPIHMLKSQVHNLSKTDPRIMKIMLAADESDEKSYGTVMNSFYELEPDYVDYYRNVLGRRAWYFGPVSLCNDNIFDMSTRGDKPAIDKDECLNWLDNKKPSSVLYVCFGSMIKFTSTQLHEIALGLESSQQPFIWVLKKELFEDEREWLMEEYEKRVEGRGLIIRGWAPQMLILNHEAIGGCLTHCGWNSTLEAVTAGVPLVAMPMFAEHFYTERFIVDVLKIGVGVGVKQYGTGQRFEAGMEKVGVVVHKEDIERGVLTLMVGTEGEEMRRRARELKVSAKMAVEKGGSSYLDIGKFIEELSQKKTEVI</sequence>
<evidence type="ECO:0000313" key="1">
    <source>
        <dbReference type="EMBL" id="KAH7663504.1"/>
    </source>
</evidence>
<comment type="caution">
    <text evidence="1">The sequence shown here is derived from an EMBL/GenBank/DDBJ whole genome shotgun (WGS) entry which is preliminary data.</text>
</comment>